<sequence length="70" mass="7639">MTQAGDRAFDDVVSEADAVEQLTPVGVDEDEYATLDAVRVRISTHADASEADLIEQAMVVPVDDELDFDR</sequence>
<comment type="caution">
    <text evidence="1">The sequence shown here is derived from an EMBL/GenBank/DDBJ whole genome shotgun (WGS) entry which is preliminary data.</text>
</comment>
<dbReference type="RefSeq" id="WP_067856037.1">
    <property type="nucleotide sequence ID" value="NZ_LGTW01000023.1"/>
</dbReference>
<evidence type="ECO:0000313" key="2">
    <source>
        <dbReference type="Proteomes" id="UP000070612"/>
    </source>
</evidence>
<reference evidence="1 2" key="1">
    <citation type="submission" date="2015-07" db="EMBL/GenBank/DDBJ databases">
        <title>A draft genome sequence of Mycobacterium wolinskyi.</title>
        <authorList>
            <person name="de Man T.J."/>
            <person name="Perry K.A."/>
            <person name="Coulliette A.D."/>
            <person name="Jensen B."/>
            <person name="Toney N.C."/>
            <person name="Limbago B.M."/>
            <person name="Noble-Wang J."/>
        </authorList>
    </citation>
    <scope>NUCLEOTIDE SEQUENCE [LARGE SCALE GENOMIC DNA]</scope>
    <source>
        <strain evidence="1 2">CDC_01</strain>
    </source>
</reference>
<keyword evidence="2" id="KW-1185">Reference proteome</keyword>
<dbReference type="PATRIC" id="fig|59750.3.peg.3518"/>
<protein>
    <submittedName>
        <fullName evidence="1">Uncharacterized protein</fullName>
    </submittedName>
</protein>
<dbReference type="Proteomes" id="UP000070612">
    <property type="component" value="Unassembled WGS sequence"/>
</dbReference>
<dbReference type="STRING" id="59750.AWC31_10765"/>
<organism evidence="1 2">
    <name type="scientific">Mycolicibacterium wolinskyi</name>
    <dbReference type="NCBI Taxonomy" id="59750"/>
    <lineage>
        <taxon>Bacteria</taxon>
        <taxon>Bacillati</taxon>
        <taxon>Actinomycetota</taxon>
        <taxon>Actinomycetes</taxon>
        <taxon>Mycobacteriales</taxon>
        <taxon>Mycobacteriaceae</taxon>
        <taxon>Mycolicibacterium</taxon>
    </lineage>
</organism>
<evidence type="ECO:0000313" key="1">
    <source>
        <dbReference type="EMBL" id="KWX21005.1"/>
    </source>
</evidence>
<dbReference type="AlphaFoldDB" id="A0A132PF92"/>
<proteinExistence type="predicted"/>
<dbReference type="EMBL" id="LGTW01000023">
    <property type="protein sequence ID" value="KWX21005.1"/>
    <property type="molecule type" value="Genomic_DNA"/>
</dbReference>
<accession>A0A132PF92</accession>
<name>A0A132PF92_9MYCO</name>
<gene>
    <name evidence="1" type="ORF">AFM11_28215</name>
</gene>